<feature type="compositionally biased region" description="Low complexity" evidence="1">
    <location>
        <begin position="1"/>
        <end position="16"/>
    </location>
</feature>
<evidence type="ECO:0000256" key="2">
    <source>
        <dbReference type="SAM" id="Phobius"/>
    </source>
</evidence>
<evidence type="ECO:0000256" key="1">
    <source>
        <dbReference type="SAM" id="MobiDB-lite"/>
    </source>
</evidence>
<sequence length="124" mass="13621">MSSGQQRQQQQQQQLRQQHKPTFIQTFRHLKAVPDARRYDARDVSASPLFRTCCCLLLLLDVWGCGWDCGCVCGWRWGKAKAKAKATEGNSLIPRDLAGYWLLSVLSSVAAAAAAAATASIAHC</sequence>
<keyword evidence="2" id="KW-0472">Membrane</keyword>
<dbReference type="HOGENOM" id="CLU_2006236_0_0_1"/>
<feature type="transmembrane region" description="Helical" evidence="2">
    <location>
        <begin position="100"/>
        <end position="122"/>
    </location>
</feature>
<evidence type="ECO:0000313" key="4">
    <source>
        <dbReference type="Proteomes" id="UP000001070"/>
    </source>
</evidence>
<dbReference type="EMBL" id="CH916366">
    <property type="protein sequence ID" value="EDV97008.1"/>
    <property type="molecule type" value="Genomic_DNA"/>
</dbReference>
<reference evidence="3 4" key="1">
    <citation type="journal article" date="2007" name="Nature">
        <title>Evolution of genes and genomes on the Drosophila phylogeny.</title>
        <authorList>
            <consortium name="Drosophila 12 Genomes Consortium"/>
            <person name="Clark A.G."/>
            <person name="Eisen M.B."/>
            <person name="Smith D.R."/>
            <person name="Bergman C.M."/>
            <person name="Oliver B."/>
            <person name="Markow T.A."/>
            <person name="Kaufman T.C."/>
            <person name="Kellis M."/>
            <person name="Gelbart W."/>
            <person name="Iyer V.N."/>
            <person name="Pollard D.A."/>
            <person name="Sackton T.B."/>
            <person name="Larracuente A.M."/>
            <person name="Singh N.D."/>
            <person name="Abad J.P."/>
            <person name="Abt D.N."/>
            <person name="Adryan B."/>
            <person name="Aguade M."/>
            <person name="Akashi H."/>
            <person name="Anderson W.W."/>
            <person name="Aquadro C.F."/>
            <person name="Ardell D.H."/>
            <person name="Arguello R."/>
            <person name="Artieri C.G."/>
            <person name="Barbash D.A."/>
            <person name="Barker D."/>
            <person name="Barsanti P."/>
            <person name="Batterham P."/>
            <person name="Batzoglou S."/>
            <person name="Begun D."/>
            <person name="Bhutkar A."/>
            <person name="Blanco E."/>
            <person name="Bosak S.A."/>
            <person name="Bradley R.K."/>
            <person name="Brand A.D."/>
            <person name="Brent M.R."/>
            <person name="Brooks A.N."/>
            <person name="Brown R.H."/>
            <person name="Butlin R.K."/>
            <person name="Caggese C."/>
            <person name="Calvi B.R."/>
            <person name="Bernardo de Carvalho A."/>
            <person name="Caspi A."/>
            <person name="Castrezana S."/>
            <person name="Celniker S.E."/>
            <person name="Chang J.L."/>
            <person name="Chapple C."/>
            <person name="Chatterji S."/>
            <person name="Chinwalla A."/>
            <person name="Civetta A."/>
            <person name="Clifton S.W."/>
            <person name="Comeron J.M."/>
            <person name="Costello J.C."/>
            <person name="Coyne J.A."/>
            <person name="Daub J."/>
            <person name="David R.G."/>
            <person name="Delcher A.L."/>
            <person name="Delehaunty K."/>
            <person name="Do C.B."/>
            <person name="Ebling H."/>
            <person name="Edwards K."/>
            <person name="Eickbush T."/>
            <person name="Evans J.D."/>
            <person name="Filipski A."/>
            <person name="Findeiss S."/>
            <person name="Freyhult E."/>
            <person name="Fulton L."/>
            <person name="Fulton R."/>
            <person name="Garcia A.C."/>
            <person name="Gardiner A."/>
            <person name="Garfield D.A."/>
            <person name="Garvin B.E."/>
            <person name="Gibson G."/>
            <person name="Gilbert D."/>
            <person name="Gnerre S."/>
            <person name="Godfrey J."/>
            <person name="Good R."/>
            <person name="Gotea V."/>
            <person name="Gravely B."/>
            <person name="Greenberg A.J."/>
            <person name="Griffiths-Jones S."/>
            <person name="Gross S."/>
            <person name="Guigo R."/>
            <person name="Gustafson E.A."/>
            <person name="Haerty W."/>
            <person name="Hahn M.W."/>
            <person name="Halligan D.L."/>
            <person name="Halpern A.L."/>
            <person name="Halter G.M."/>
            <person name="Han M.V."/>
            <person name="Heger A."/>
            <person name="Hillier L."/>
            <person name="Hinrichs A.S."/>
            <person name="Holmes I."/>
            <person name="Hoskins R.A."/>
            <person name="Hubisz M.J."/>
            <person name="Hultmark D."/>
            <person name="Huntley M.A."/>
            <person name="Jaffe D.B."/>
            <person name="Jagadeeshan S."/>
            <person name="Jeck W.R."/>
            <person name="Johnson J."/>
            <person name="Jones C.D."/>
            <person name="Jordan W.C."/>
            <person name="Karpen G.H."/>
            <person name="Kataoka E."/>
            <person name="Keightley P.D."/>
            <person name="Kheradpour P."/>
            <person name="Kirkness E.F."/>
            <person name="Koerich L.B."/>
            <person name="Kristiansen K."/>
            <person name="Kudrna D."/>
            <person name="Kulathinal R.J."/>
            <person name="Kumar S."/>
            <person name="Kwok R."/>
            <person name="Lander E."/>
            <person name="Langley C.H."/>
            <person name="Lapoint R."/>
            <person name="Lazzaro B.P."/>
            <person name="Lee S.J."/>
            <person name="Levesque L."/>
            <person name="Li R."/>
            <person name="Lin C.F."/>
            <person name="Lin M.F."/>
            <person name="Lindblad-Toh K."/>
            <person name="Llopart A."/>
            <person name="Long M."/>
            <person name="Low L."/>
            <person name="Lozovsky E."/>
            <person name="Lu J."/>
            <person name="Luo M."/>
            <person name="Machado C.A."/>
            <person name="Makalowski W."/>
            <person name="Marzo M."/>
            <person name="Matsuda M."/>
            <person name="Matzkin L."/>
            <person name="McAllister B."/>
            <person name="McBride C.S."/>
            <person name="McKernan B."/>
            <person name="McKernan K."/>
            <person name="Mendez-Lago M."/>
            <person name="Minx P."/>
            <person name="Mollenhauer M.U."/>
            <person name="Montooth K."/>
            <person name="Mount S.M."/>
            <person name="Mu X."/>
            <person name="Myers E."/>
            <person name="Negre B."/>
            <person name="Newfeld S."/>
            <person name="Nielsen R."/>
            <person name="Noor M.A."/>
            <person name="O'Grady P."/>
            <person name="Pachter L."/>
            <person name="Papaceit M."/>
            <person name="Parisi M.J."/>
            <person name="Parisi M."/>
            <person name="Parts L."/>
            <person name="Pedersen J.S."/>
            <person name="Pesole G."/>
            <person name="Phillippy A.M."/>
            <person name="Ponting C.P."/>
            <person name="Pop M."/>
            <person name="Porcelli D."/>
            <person name="Powell J.R."/>
            <person name="Prohaska S."/>
            <person name="Pruitt K."/>
            <person name="Puig M."/>
            <person name="Quesneville H."/>
            <person name="Ram K.R."/>
            <person name="Rand D."/>
            <person name="Rasmussen M.D."/>
            <person name="Reed L.K."/>
            <person name="Reenan R."/>
            <person name="Reily A."/>
            <person name="Remington K.A."/>
            <person name="Rieger T.T."/>
            <person name="Ritchie M.G."/>
            <person name="Robin C."/>
            <person name="Rogers Y.H."/>
            <person name="Rohde C."/>
            <person name="Rozas J."/>
            <person name="Rubenfield M.J."/>
            <person name="Ruiz A."/>
            <person name="Russo S."/>
            <person name="Salzberg S.L."/>
            <person name="Sanchez-Gracia A."/>
            <person name="Saranga D.J."/>
            <person name="Sato H."/>
            <person name="Schaeffer S.W."/>
            <person name="Schatz M.C."/>
            <person name="Schlenke T."/>
            <person name="Schwartz R."/>
            <person name="Segarra C."/>
            <person name="Singh R.S."/>
            <person name="Sirot L."/>
            <person name="Sirota M."/>
            <person name="Sisneros N.B."/>
            <person name="Smith C.D."/>
            <person name="Smith T.F."/>
            <person name="Spieth J."/>
            <person name="Stage D.E."/>
            <person name="Stark A."/>
            <person name="Stephan W."/>
            <person name="Strausberg R.L."/>
            <person name="Strempel S."/>
            <person name="Sturgill D."/>
            <person name="Sutton G."/>
            <person name="Sutton G.G."/>
            <person name="Tao W."/>
            <person name="Teichmann S."/>
            <person name="Tobari Y.N."/>
            <person name="Tomimura Y."/>
            <person name="Tsolas J.M."/>
            <person name="Valente V.L."/>
            <person name="Venter E."/>
            <person name="Venter J.C."/>
            <person name="Vicario S."/>
            <person name="Vieira F.G."/>
            <person name="Vilella A.J."/>
            <person name="Villasante A."/>
            <person name="Walenz B."/>
            <person name="Wang J."/>
            <person name="Wasserman M."/>
            <person name="Watts T."/>
            <person name="Wilson D."/>
            <person name="Wilson R.K."/>
            <person name="Wing R.A."/>
            <person name="Wolfner M.F."/>
            <person name="Wong A."/>
            <person name="Wong G.K."/>
            <person name="Wu C.I."/>
            <person name="Wu G."/>
            <person name="Yamamoto D."/>
            <person name="Yang H.P."/>
            <person name="Yang S.P."/>
            <person name="Yorke J.A."/>
            <person name="Yoshida K."/>
            <person name="Zdobnov E."/>
            <person name="Zhang P."/>
            <person name="Zhang Y."/>
            <person name="Zimin A.V."/>
            <person name="Baldwin J."/>
            <person name="Abdouelleil A."/>
            <person name="Abdulkadir J."/>
            <person name="Abebe A."/>
            <person name="Abera B."/>
            <person name="Abreu J."/>
            <person name="Acer S.C."/>
            <person name="Aftuck L."/>
            <person name="Alexander A."/>
            <person name="An P."/>
            <person name="Anderson E."/>
            <person name="Anderson S."/>
            <person name="Arachi H."/>
            <person name="Azer M."/>
            <person name="Bachantsang P."/>
            <person name="Barry A."/>
            <person name="Bayul T."/>
            <person name="Berlin A."/>
            <person name="Bessette D."/>
            <person name="Bloom T."/>
            <person name="Blye J."/>
            <person name="Boguslavskiy L."/>
            <person name="Bonnet C."/>
            <person name="Boukhgalter B."/>
            <person name="Bourzgui I."/>
            <person name="Brown A."/>
            <person name="Cahill P."/>
            <person name="Channer S."/>
            <person name="Cheshatsang Y."/>
            <person name="Chuda L."/>
            <person name="Citroen M."/>
            <person name="Collymore A."/>
            <person name="Cooke P."/>
            <person name="Costello M."/>
            <person name="D'Aco K."/>
            <person name="Daza R."/>
            <person name="De Haan G."/>
            <person name="DeGray S."/>
            <person name="DeMaso C."/>
            <person name="Dhargay N."/>
            <person name="Dooley K."/>
            <person name="Dooley E."/>
            <person name="Doricent M."/>
            <person name="Dorje P."/>
            <person name="Dorjee K."/>
            <person name="Dupes A."/>
            <person name="Elong R."/>
            <person name="Falk J."/>
            <person name="Farina A."/>
            <person name="Faro S."/>
            <person name="Ferguson D."/>
            <person name="Fisher S."/>
            <person name="Foley C.D."/>
            <person name="Franke A."/>
            <person name="Friedrich D."/>
            <person name="Gadbois L."/>
            <person name="Gearin G."/>
            <person name="Gearin C.R."/>
            <person name="Giannoukos G."/>
            <person name="Goode T."/>
            <person name="Graham J."/>
            <person name="Grandbois E."/>
            <person name="Grewal S."/>
            <person name="Gyaltsen K."/>
            <person name="Hafez N."/>
            <person name="Hagos B."/>
            <person name="Hall J."/>
            <person name="Henson C."/>
            <person name="Hollinger A."/>
            <person name="Honan T."/>
            <person name="Huard M.D."/>
            <person name="Hughes L."/>
            <person name="Hurhula B."/>
            <person name="Husby M.E."/>
            <person name="Kamat A."/>
            <person name="Kanga B."/>
            <person name="Kashin S."/>
            <person name="Khazanovich D."/>
            <person name="Kisner P."/>
            <person name="Lance K."/>
            <person name="Lara M."/>
            <person name="Lee W."/>
            <person name="Lennon N."/>
            <person name="Letendre F."/>
            <person name="LeVine R."/>
            <person name="Lipovsky A."/>
            <person name="Liu X."/>
            <person name="Liu J."/>
            <person name="Liu S."/>
            <person name="Lokyitsang T."/>
            <person name="Lokyitsang Y."/>
            <person name="Lubonja R."/>
            <person name="Lui A."/>
            <person name="MacDonald P."/>
            <person name="Magnisalis V."/>
            <person name="Maru K."/>
            <person name="Matthews C."/>
            <person name="McCusker W."/>
            <person name="McDonough S."/>
            <person name="Mehta T."/>
            <person name="Meldrim J."/>
            <person name="Meneus L."/>
            <person name="Mihai O."/>
            <person name="Mihalev A."/>
            <person name="Mihova T."/>
            <person name="Mittelman R."/>
            <person name="Mlenga V."/>
            <person name="Montmayeur A."/>
            <person name="Mulrain L."/>
            <person name="Navidi A."/>
            <person name="Naylor J."/>
            <person name="Negash T."/>
            <person name="Nguyen T."/>
            <person name="Nguyen N."/>
            <person name="Nicol R."/>
            <person name="Norbu C."/>
            <person name="Norbu N."/>
            <person name="Novod N."/>
            <person name="O'Neill B."/>
            <person name="Osman S."/>
            <person name="Markiewicz E."/>
            <person name="Oyono O.L."/>
            <person name="Patti C."/>
            <person name="Phunkhang P."/>
            <person name="Pierre F."/>
            <person name="Priest M."/>
            <person name="Raghuraman S."/>
            <person name="Rege F."/>
            <person name="Reyes R."/>
            <person name="Rise C."/>
            <person name="Rogov P."/>
            <person name="Ross K."/>
            <person name="Ryan E."/>
            <person name="Settipalli S."/>
            <person name="Shea T."/>
            <person name="Sherpa N."/>
            <person name="Shi L."/>
            <person name="Shih D."/>
            <person name="Sparrow T."/>
            <person name="Spaulding J."/>
            <person name="Stalker J."/>
            <person name="Stange-Thomann N."/>
            <person name="Stavropoulos S."/>
            <person name="Stone C."/>
            <person name="Strader C."/>
            <person name="Tesfaye S."/>
            <person name="Thomson T."/>
            <person name="Thoulutsang Y."/>
            <person name="Thoulutsang D."/>
            <person name="Topham K."/>
            <person name="Topping I."/>
            <person name="Tsamla T."/>
            <person name="Vassiliev H."/>
            <person name="Vo A."/>
            <person name="Wangchuk T."/>
            <person name="Wangdi T."/>
            <person name="Weiand M."/>
            <person name="Wilkinson J."/>
            <person name="Wilson A."/>
            <person name="Yadav S."/>
            <person name="Young G."/>
            <person name="Yu Q."/>
            <person name="Zembek L."/>
            <person name="Zhong D."/>
            <person name="Zimmer A."/>
            <person name="Zwirko Z."/>
            <person name="Jaffe D.B."/>
            <person name="Alvarez P."/>
            <person name="Brockman W."/>
            <person name="Butler J."/>
            <person name="Chin C."/>
            <person name="Gnerre S."/>
            <person name="Grabherr M."/>
            <person name="Kleber M."/>
            <person name="Mauceli E."/>
            <person name="MacCallum I."/>
        </authorList>
    </citation>
    <scope>NUCLEOTIDE SEQUENCE [LARGE SCALE GENOMIC DNA]</scope>
    <source>
        <strain evidence="4">Tucson 15287-2541.00</strain>
    </source>
</reference>
<keyword evidence="4" id="KW-1185">Reference proteome</keyword>
<accession>B4J257</accession>
<feature type="region of interest" description="Disordered" evidence="1">
    <location>
        <begin position="1"/>
        <end position="21"/>
    </location>
</feature>
<dbReference type="Proteomes" id="UP000001070">
    <property type="component" value="Unassembled WGS sequence"/>
</dbReference>
<gene>
    <name evidence="3" type="primary">Dgri\GH14904</name>
    <name evidence="3" type="ORF">Dgri_GH14904</name>
</gene>
<organism evidence="4">
    <name type="scientific">Drosophila grimshawi</name>
    <name type="common">Hawaiian fruit fly</name>
    <name type="synonym">Idiomyia grimshawi</name>
    <dbReference type="NCBI Taxonomy" id="7222"/>
    <lineage>
        <taxon>Eukaryota</taxon>
        <taxon>Metazoa</taxon>
        <taxon>Ecdysozoa</taxon>
        <taxon>Arthropoda</taxon>
        <taxon>Hexapoda</taxon>
        <taxon>Insecta</taxon>
        <taxon>Pterygota</taxon>
        <taxon>Neoptera</taxon>
        <taxon>Endopterygota</taxon>
        <taxon>Diptera</taxon>
        <taxon>Brachycera</taxon>
        <taxon>Muscomorpha</taxon>
        <taxon>Ephydroidea</taxon>
        <taxon>Drosophilidae</taxon>
        <taxon>Drosophila</taxon>
        <taxon>Hawaiian Drosophila</taxon>
    </lineage>
</organism>
<dbReference type="InParanoid" id="B4J257"/>
<keyword evidence="2" id="KW-1133">Transmembrane helix</keyword>
<name>B4J257_DROGR</name>
<keyword evidence="2" id="KW-0812">Transmembrane</keyword>
<proteinExistence type="predicted"/>
<evidence type="ECO:0000313" key="3">
    <source>
        <dbReference type="EMBL" id="EDV97008.1"/>
    </source>
</evidence>
<dbReference type="AlphaFoldDB" id="B4J257"/>
<protein>
    <submittedName>
        <fullName evidence="3">GH14904</fullName>
    </submittedName>
</protein>